<keyword evidence="5 7" id="KW-0234">DNA repair</keyword>
<comment type="function">
    <text evidence="7 9">Excises uracil residues from the DNA which can arise as a result of misincorporation of dUMP residues by DNA polymerase or due to deamination of cytosine.</text>
</comment>
<feature type="active site" description="Proton acceptor" evidence="7 8">
    <location>
        <position position="124"/>
    </location>
</feature>
<evidence type="ECO:0000256" key="10">
    <source>
        <dbReference type="SAM" id="MobiDB-lite"/>
    </source>
</evidence>
<feature type="compositionally biased region" description="Basic and acidic residues" evidence="10">
    <location>
        <begin position="360"/>
        <end position="375"/>
    </location>
</feature>
<keyword evidence="2 7" id="KW-0227">DNA damage</keyword>
<dbReference type="NCBIfam" id="NF003589">
    <property type="entry name" value="PRK05254.1-2"/>
    <property type="match status" value="1"/>
</dbReference>
<comment type="similarity">
    <text evidence="1 7 9">Belongs to the uracil-DNA glycosylase (UDG) superfamily. UNG family.</text>
</comment>
<comment type="caution">
    <text evidence="12">The sequence shown here is derived from an EMBL/GenBank/DDBJ whole genome shotgun (WGS) entry which is preliminary data.</text>
</comment>
<keyword evidence="13" id="KW-1185">Reference proteome</keyword>
<dbReference type="Gene3D" id="3.40.470.10">
    <property type="entry name" value="Uracil-DNA glycosylase-like domain"/>
    <property type="match status" value="1"/>
</dbReference>
<reference evidence="12" key="1">
    <citation type="journal article" date="2019" name="G3 (Bethesda)">
        <title>Genome Assemblies of Two Rare Opportunistic Yeast Pathogens: Diutina rugosa (syn. Candida rugosa) and Trichomonascus ciferrii (syn. Candida ciferrii).</title>
        <authorList>
            <person name="Mixao V."/>
            <person name="Saus E."/>
            <person name="Hansen A.P."/>
            <person name="Lass-Florl C."/>
            <person name="Gabaldon T."/>
        </authorList>
    </citation>
    <scope>NUCLEOTIDE SEQUENCE</scope>
    <source>
        <strain evidence="12">CBS 4856</strain>
    </source>
</reference>
<dbReference type="InterPro" id="IPR018085">
    <property type="entry name" value="Ura-DNA_Glyclase_AS"/>
</dbReference>
<dbReference type="Proteomes" id="UP000761534">
    <property type="component" value="Unassembled WGS sequence"/>
</dbReference>
<evidence type="ECO:0000256" key="9">
    <source>
        <dbReference type="RuleBase" id="RU003780"/>
    </source>
</evidence>
<dbReference type="CDD" id="cd10027">
    <property type="entry name" value="UDG-F1-like"/>
    <property type="match status" value="1"/>
</dbReference>
<dbReference type="SMART" id="SM00987">
    <property type="entry name" value="UreE_C"/>
    <property type="match status" value="1"/>
</dbReference>
<evidence type="ECO:0000256" key="1">
    <source>
        <dbReference type="ARBA" id="ARBA00008184"/>
    </source>
</evidence>
<dbReference type="EMBL" id="SWFS01000131">
    <property type="protein sequence ID" value="KAA8915931.1"/>
    <property type="molecule type" value="Genomic_DNA"/>
</dbReference>
<evidence type="ECO:0000259" key="11">
    <source>
        <dbReference type="SMART" id="SM00986"/>
    </source>
</evidence>
<dbReference type="InterPro" id="IPR002043">
    <property type="entry name" value="UDG_fam1"/>
</dbReference>
<comment type="subcellular location">
    <subcellularLocation>
        <location evidence="7">Mitochondrion</location>
    </subcellularLocation>
    <subcellularLocation>
        <location evidence="7">Nucleus</location>
    </subcellularLocation>
</comment>
<evidence type="ECO:0000256" key="3">
    <source>
        <dbReference type="ARBA" id="ARBA00022801"/>
    </source>
</evidence>
<dbReference type="GO" id="GO:0005634">
    <property type="term" value="C:nucleus"/>
    <property type="evidence" value="ECO:0007669"/>
    <property type="project" value="UniProtKB-SubCell"/>
</dbReference>
<feature type="domain" description="Uracil-DNA glycosylase-like" evidence="11">
    <location>
        <begin position="109"/>
        <end position="273"/>
    </location>
</feature>
<evidence type="ECO:0000256" key="7">
    <source>
        <dbReference type="HAMAP-Rule" id="MF_03166"/>
    </source>
</evidence>
<keyword evidence="3 7" id="KW-0378">Hydrolase</keyword>
<dbReference type="HAMAP" id="MF_00148">
    <property type="entry name" value="UDG"/>
    <property type="match status" value="1"/>
</dbReference>
<dbReference type="Pfam" id="PF03167">
    <property type="entry name" value="UDG"/>
    <property type="match status" value="1"/>
</dbReference>
<dbReference type="AlphaFoldDB" id="A0A642V814"/>
<feature type="region of interest" description="Disordered" evidence="10">
    <location>
        <begin position="312"/>
        <end position="375"/>
    </location>
</feature>
<keyword evidence="4 7" id="KW-0496">Mitochondrion</keyword>
<dbReference type="PANTHER" id="PTHR11264">
    <property type="entry name" value="URACIL-DNA GLYCOSYLASE"/>
    <property type="match status" value="1"/>
</dbReference>
<dbReference type="PANTHER" id="PTHR11264:SF0">
    <property type="entry name" value="URACIL-DNA GLYCOSYLASE"/>
    <property type="match status" value="1"/>
</dbReference>
<dbReference type="GO" id="GO:0005739">
    <property type="term" value="C:mitochondrion"/>
    <property type="evidence" value="ECO:0007669"/>
    <property type="project" value="UniProtKB-SubCell"/>
</dbReference>
<evidence type="ECO:0000256" key="5">
    <source>
        <dbReference type="ARBA" id="ARBA00023204"/>
    </source>
</evidence>
<evidence type="ECO:0000256" key="8">
    <source>
        <dbReference type="PROSITE-ProRule" id="PRU10072"/>
    </source>
</evidence>
<evidence type="ECO:0000313" key="12">
    <source>
        <dbReference type="EMBL" id="KAA8915931.1"/>
    </source>
</evidence>
<feature type="compositionally biased region" description="Acidic residues" evidence="10">
    <location>
        <begin position="314"/>
        <end position="323"/>
    </location>
</feature>
<evidence type="ECO:0000256" key="4">
    <source>
        <dbReference type="ARBA" id="ARBA00023128"/>
    </source>
</evidence>
<dbReference type="SUPFAM" id="SSF52141">
    <property type="entry name" value="Uracil-DNA glycosylase-like"/>
    <property type="match status" value="1"/>
</dbReference>
<organism evidence="12 13">
    <name type="scientific">Trichomonascus ciferrii</name>
    <dbReference type="NCBI Taxonomy" id="44093"/>
    <lineage>
        <taxon>Eukaryota</taxon>
        <taxon>Fungi</taxon>
        <taxon>Dikarya</taxon>
        <taxon>Ascomycota</taxon>
        <taxon>Saccharomycotina</taxon>
        <taxon>Dipodascomycetes</taxon>
        <taxon>Dipodascales</taxon>
        <taxon>Trichomonascaceae</taxon>
        <taxon>Trichomonascus</taxon>
        <taxon>Trichomonascus ciferrii complex</taxon>
    </lineage>
</organism>
<dbReference type="FunFam" id="3.40.470.10:FF:000007">
    <property type="entry name" value="Uracil-DNA glycosylase"/>
    <property type="match status" value="1"/>
</dbReference>
<evidence type="ECO:0000256" key="6">
    <source>
        <dbReference type="ARBA" id="ARBA00023242"/>
    </source>
</evidence>
<evidence type="ECO:0000313" key="13">
    <source>
        <dbReference type="Proteomes" id="UP000761534"/>
    </source>
</evidence>
<protein>
    <recommendedName>
        <fullName evidence="7 9">Uracil-DNA glycosylase</fullName>
        <shortName evidence="7">UDG</shortName>
        <ecNumber evidence="7 9">3.2.2.27</ecNumber>
    </recommendedName>
</protein>
<dbReference type="OrthoDB" id="10031947at2759"/>
<accession>A0A642V814</accession>
<dbReference type="GO" id="GO:0004844">
    <property type="term" value="F:uracil DNA N-glycosylase activity"/>
    <property type="evidence" value="ECO:0007669"/>
    <property type="project" value="UniProtKB-UniRule"/>
</dbReference>
<feature type="compositionally biased region" description="Low complexity" evidence="10">
    <location>
        <begin position="327"/>
        <end position="359"/>
    </location>
</feature>
<dbReference type="GO" id="GO:0097510">
    <property type="term" value="P:base-excision repair, AP site formation via deaminated base removal"/>
    <property type="evidence" value="ECO:0007669"/>
    <property type="project" value="TreeGrafter"/>
</dbReference>
<keyword evidence="6 7" id="KW-0539">Nucleus</keyword>
<dbReference type="EC" id="3.2.2.27" evidence="7 9"/>
<dbReference type="NCBIfam" id="NF003592">
    <property type="entry name" value="PRK05254.1-5"/>
    <property type="match status" value="1"/>
</dbReference>
<gene>
    <name evidence="7" type="primary">UNG1</name>
    <name evidence="12" type="ORF">TRICI_001945</name>
</gene>
<comment type="catalytic activity">
    <reaction evidence="7 9">
        <text>Hydrolyzes single-stranded DNA or mismatched double-stranded DNA and polynucleotides, releasing free uracil.</text>
        <dbReference type="EC" id="3.2.2.27"/>
    </reaction>
</comment>
<sequence>MTVPKRKAGSSITAFFKPDASKAQKTDSGNAVQRAVNNFDKEKWVASLTPEQRELLQLEIDTLDLSWLSVLYPELTKDYFLSLKRFLKSEKDKGKKIFPPEKDIYSWSRLTPLHNVKVVILGQDPYHNHNQAHGLAFSVNPPTPPPPSLKNIYKGIQKDYNDFRVPNSGSLIPWCTQGVLLLNACLTVRAHEANSHSKQGWETFTERVLSAALEYRRNGLCFLAWGTPAAQRVGRINPDKNRHLVLRSVHPSPLSANRGFFDCGHFKSANQWLLERYGPEGVINWALDPKNTIEEIRRMKMTKEQKEIERALLEDEEREEEEERLSQEQQSISTTTEETSTVTVVETSNGTTAEITETTTETKEEQPKSSEEKSN</sequence>
<dbReference type="VEuPathDB" id="FungiDB:TRICI_001945"/>
<dbReference type="NCBIfam" id="NF003588">
    <property type="entry name" value="PRK05254.1-1"/>
    <property type="match status" value="1"/>
</dbReference>
<evidence type="ECO:0000256" key="2">
    <source>
        <dbReference type="ARBA" id="ARBA00022763"/>
    </source>
</evidence>
<dbReference type="InterPro" id="IPR036895">
    <property type="entry name" value="Uracil-DNA_glycosylase-like_sf"/>
</dbReference>
<dbReference type="PROSITE" id="PS00130">
    <property type="entry name" value="U_DNA_GLYCOSYLASE"/>
    <property type="match status" value="1"/>
</dbReference>
<dbReference type="NCBIfam" id="TIGR00628">
    <property type="entry name" value="ung"/>
    <property type="match status" value="1"/>
</dbReference>
<dbReference type="InterPro" id="IPR005122">
    <property type="entry name" value="Uracil-DNA_glycosylase-like"/>
</dbReference>
<name>A0A642V814_9ASCO</name>
<proteinExistence type="inferred from homology"/>
<dbReference type="SMART" id="SM00986">
    <property type="entry name" value="UDG"/>
    <property type="match status" value="1"/>
</dbReference>